<feature type="region of interest" description="Disordered" evidence="1">
    <location>
        <begin position="702"/>
        <end position="737"/>
    </location>
</feature>
<dbReference type="EMBL" id="LGRX02035483">
    <property type="protein sequence ID" value="KAK3234658.1"/>
    <property type="molecule type" value="Genomic_DNA"/>
</dbReference>
<keyword evidence="3" id="KW-1185">Reference proteome</keyword>
<feature type="compositionally biased region" description="Low complexity" evidence="1">
    <location>
        <begin position="551"/>
        <end position="565"/>
    </location>
</feature>
<evidence type="ECO:0000313" key="2">
    <source>
        <dbReference type="EMBL" id="KAK3234658.1"/>
    </source>
</evidence>
<feature type="compositionally biased region" description="Basic and acidic residues" evidence="1">
    <location>
        <begin position="506"/>
        <end position="519"/>
    </location>
</feature>
<proteinExistence type="predicted"/>
<evidence type="ECO:0000313" key="3">
    <source>
        <dbReference type="Proteomes" id="UP001190700"/>
    </source>
</evidence>
<feature type="compositionally biased region" description="Basic and acidic residues" evidence="1">
    <location>
        <begin position="95"/>
        <end position="106"/>
    </location>
</feature>
<feature type="compositionally biased region" description="Basic and acidic residues" evidence="1">
    <location>
        <begin position="308"/>
        <end position="323"/>
    </location>
</feature>
<evidence type="ECO:0000256" key="1">
    <source>
        <dbReference type="SAM" id="MobiDB-lite"/>
    </source>
</evidence>
<feature type="region of interest" description="Disordered" evidence="1">
    <location>
        <begin position="299"/>
        <end position="378"/>
    </location>
</feature>
<reference evidence="2 3" key="1">
    <citation type="journal article" date="2015" name="Genome Biol. Evol.">
        <title>Comparative Genomics of a Bacterivorous Green Alga Reveals Evolutionary Causalities and Consequences of Phago-Mixotrophic Mode of Nutrition.</title>
        <authorList>
            <person name="Burns J.A."/>
            <person name="Paasch A."/>
            <person name="Narechania A."/>
            <person name="Kim E."/>
        </authorList>
    </citation>
    <scope>NUCLEOTIDE SEQUENCE [LARGE SCALE GENOMIC DNA]</scope>
    <source>
        <strain evidence="2 3">PLY_AMNH</strain>
    </source>
</reference>
<dbReference type="Proteomes" id="UP001190700">
    <property type="component" value="Unassembled WGS sequence"/>
</dbReference>
<name>A0AAE0BDM8_9CHLO</name>
<feature type="region of interest" description="Disordered" evidence="1">
    <location>
        <begin position="95"/>
        <end position="121"/>
    </location>
</feature>
<feature type="region of interest" description="Disordered" evidence="1">
    <location>
        <begin position="397"/>
        <end position="470"/>
    </location>
</feature>
<sequence>MPLQCASTSDSCEWSTTTHSAHVPIVKSATEDACIVDRTVAYLEDTVQNPPCTTWRVDIVQTKAEIVGSDDPSFMTEYDLPLAMSGRFLKSPTRADLHNDSVRRQPTDVAESTESEDSTEKDAREMLLEMSSIADECSMPDSPRQKVDLDLAMAPVLQQSLNGDADELTWDASYETEAHILVDFATLKNDRDGIEFGVSSWRSESSDTGADSSSAAGVGIACPLPEAEVASELAQPKLRHQSNPPDMATSCSQAQFSVSERNSVSISIALPFDSRDPTPLKDVIDERRDALAFPIPLRVGGLSNASSHTHDLLDPCEEGKDAPESDETMSPMNGRTPHSPIEKFDEEDSSNKTVATISPVSPESPASIPFDSRDPTPLKDVIDERRDALAFPIPLRVGGLSNASSHTHDLLDPCEEGKDAPESDETMSPMNGRTPHSPIEKFDEEDSSNKTVATISPVSPGSPASIPFDSRDPTLLKDVIDEHRDALPFSIPLRVGGLSNAYSHTHDLLDPCEEGKDAPESDETMSPMNGRTPHSPIEKFDEEDSSNKTVATISPASPGSPASIAVRTTNVSESEIGRSFPSAVDKPTEEPIKPSAVADSTLAVDQSQNLTANQTDVSLEQSVDTESEDAWTIASDLADSFIGEDDGSVTSQRSTKILLDAAAIGNTLANDTVDAKDVDAVDPLRETETDSVVRAENPNDLSVNDAAVYPGRTESSTTRASSDEALVPSTPATHDAHFGTVEKKEQDDMDEAWDEFLQSASSMVKQKAKVFGMTDPNKVLASF</sequence>
<dbReference type="AlphaFoldDB" id="A0AAE0BDM8"/>
<gene>
    <name evidence="2" type="ORF">CYMTET_55208</name>
</gene>
<organism evidence="2 3">
    <name type="scientific">Cymbomonas tetramitiformis</name>
    <dbReference type="NCBI Taxonomy" id="36881"/>
    <lineage>
        <taxon>Eukaryota</taxon>
        <taxon>Viridiplantae</taxon>
        <taxon>Chlorophyta</taxon>
        <taxon>Pyramimonadophyceae</taxon>
        <taxon>Pyramimonadales</taxon>
        <taxon>Pyramimonadaceae</taxon>
        <taxon>Cymbomonas</taxon>
    </lineage>
</organism>
<accession>A0AAE0BDM8</accession>
<feature type="compositionally biased region" description="Basic and acidic residues" evidence="1">
    <location>
        <begin position="406"/>
        <end position="421"/>
    </location>
</feature>
<comment type="caution">
    <text evidence="2">The sequence shown here is derived from an EMBL/GenBank/DDBJ whole genome shotgun (WGS) entry which is preliminary data.</text>
</comment>
<feature type="region of interest" description="Disordered" evidence="1">
    <location>
        <begin position="506"/>
        <end position="592"/>
    </location>
</feature>
<feature type="compositionally biased region" description="Polar residues" evidence="1">
    <location>
        <begin position="449"/>
        <end position="459"/>
    </location>
</feature>
<protein>
    <submittedName>
        <fullName evidence="2">Uncharacterized protein</fullName>
    </submittedName>
</protein>
<feature type="compositionally biased region" description="Polar residues" evidence="1">
    <location>
        <begin position="351"/>
        <end position="361"/>
    </location>
</feature>